<dbReference type="EMBL" id="CAXLJM020000051">
    <property type="protein sequence ID" value="CAL8115442.1"/>
    <property type="molecule type" value="Genomic_DNA"/>
</dbReference>
<evidence type="ECO:0000313" key="3">
    <source>
        <dbReference type="Proteomes" id="UP001642540"/>
    </source>
</evidence>
<dbReference type="InterPro" id="IPR051690">
    <property type="entry name" value="PseI-like"/>
</dbReference>
<dbReference type="Pfam" id="PF03102">
    <property type="entry name" value="NeuB"/>
    <property type="match status" value="1"/>
</dbReference>
<sequence length="121" mass="13582">MLNIRDVIVGGDSPCFIIAEIGQNHQGEVEIAKKMIEKAKECGVSCVKFQKSSLTDRFTQSALEAPYIGENSFGKTYGEHRAHLEFSPEEFKMLQEYAEKTVGIMFTASCMDIVSKSFCNW</sequence>
<gene>
    <name evidence="2" type="ORF">ODALV1_LOCUS16857</name>
</gene>
<comment type="caution">
    <text evidence="2">The sequence shown here is derived from an EMBL/GenBank/DDBJ whole genome shotgun (WGS) entry which is preliminary data.</text>
</comment>
<proteinExistence type="predicted"/>
<organism evidence="2 3">
    <name type="scientific">Orchesella dallaii</name>
    <dbReference type="NCBI Taxonomy" id="48710"/>
    <lineage>
        <taxon>Eukaryota</taxon>
        <taxon>Metazoa</taxon>
        <taxon>Ecdysozoa</taxon>
        <taxon>Arthropoda</taxon>
        <taxon>Hexapoda</taxon>
        <taxon>Collembola</taxon>
        <taxon>Entomobryomorpha</taxon>
        <taxon>Entomobryoidea</taxon>
        <taxon>Orchesellidae</taxon>
        <taxon>Orchesellinae</taxon>
        <taxon>Orchesella</taxon>
    </lineage>
</organism>
<dbReference type="InterPro" id="IPR013785">
    <property type="entry name" value="Aldolase_TIM"/>
</dbReference>
<accession>A0ABP1QYZ1</accession>
<keyword evidence="3" id="KW-1185">Reference proteome</keyword>
<feature type="domain" description="PseI/NeuA/B-like" evidence="1">
    <location>
        <begin position="35"/>
        <end position="116"/>
    </location>
</feature>
<reference evidence="2 3" key="1">
    <citation type="submission" date="2024-08" db="EMBL/GenBank/DDBJ databases">
        <authorList>
            <person name="Cucini C."/>
            <person name="Frati F."/>
        </authorList>
    </citation>
    <scope>NUCLEOTIDE SEQUENCE [LARGE SCALE GENOMIC DNA]</scope>
</reference>
<dbReference type="PANTHER" id="PTHR42966:SF1">
    <property type="entry name" value="SIALIC ACID SYNTHASE"/>
    <property type="match status" value="1"/>
</dbReference>
<dbReference type="PANTHER" id="PTHR42966">
    <property type="entry name" value="N-ACETYLNEURAMINATE SYNTHASE"/>
    <property type="match status" value="1"/>
</dbReference>
<dbReference type="SUPFAM" id="SSF51569">
    <property type="entry name" value="Aldolase"/>
    <property type="match status" value="1"/>
</dbReference>
<evidence type="ECO:0000313" key="2">
    <source>
        <dbReference type="EMBL" id="CAL8115442.1"/>
    </source>
</evidence>
<dbReference type="Proteomes" id="UP001642540">
    <property type="component" value="Unassembled WGS sequence"/>
</dbReference>
<name>A0ABP1QYZ1_9HEXA</name>
<evidence type="ECO:0000259" key="1">
    <source>
        <dbReference type="Pfam" id="PF03102"/>
    </source>
</evidence>
<dbReference type="InterPro" id="IPR013132">
    <property type="entry name" value="PseI/NeuA/B-like_N"/>
</dbReference>
<protein>
    <recommendedName>
        <fullName evidence="1">PseI/NeuA/B-like domain-containing protein</fullName>
    </recommendedName>
</protein>
<dbReference type="Gene3D" id="3.20.20.70">
    <property type="entry name" value="Aldolase class I"/>
    <property type="match status" value="1"/>
</dbReference>